<dbReference type="Proteomes" id="UP001202479">
    <property type="component" value="Unassembled WGS sequence"/>
</dbReference>
<dbReference type="GO" id="GO:0016618">
    <property type="term" value="F:hydroxypyruvate reductase [NAD(P)H] activity"/>
    <property type="evidence" value="ECO:0007669"/>
    <property type="project" value="TreeGrafter"/>
</dbReference>
<dbReference type="InterPro" id="IPR029752">
    <property type="entry name" value="D-isomer_DH_CS1"/>
</dbReference>
<evidence type="ECO:0000313" key="6">
    <source>
        <dbReference type="EMBL" id="KAI3405281.1"/>
    </source>
</evidence>
<dbReference type="FunFam" id="3.40.50.720:FF:000026">
    <property type="entry name" value="Glyoxylate/hydroxypyruvate reductase B"/>
    <property type="match status" value="1"/>
</dbReference>
<dbReference type="PROSITE" id="PS00065">
    <property type="entry name" value="D_2_HYDROXYACID_DH_1"/>
    <property type="match status" value="1"/>
</dbReference>
<dbReference type="EMBL" id="JAHUZD010000045">
    <property type="protein sequence ID" value="KAI3405281.1"/>
    <property type="molecule type" value="Genomic_DNA"/>
</dbReference>
<evidence type="ECO:0000259" key="5">
    <source>
        <dbReference type="Pfam" id="PF02826"/>
    </source>
</evidence>
<name>A0AAI9SYT1_9ASCO</name>
<protein>
    <submittedName>
        <fullName evidence="6">GOR1</fullName>
    </submittedName>
</protein>
<dbReference type="Gene3D" id="3.40.50.720">
    <property type="entry name" value="NAD(P)-binding Rossmann-like Domain"/>
    <property type="match status" value="2"/>
</dbReference>
<keyword evidence="7" id="KW-1185">Reference proteome</keyword>
<dbReference type="InterPro" id="IPR050223">
    <property type="entry name" value="D-isomer_2-hydroxyacid_DH"/>
</dbReference>
<dbReference type="PANTHER" id="PTHR10996">
    <property type="entry name" value="2-HYDROXYACID DEHYDROGENASE-RELATED"/>
    <property type="match status" value="1"/>
</dbReference>
<keyword evidence="2 3" id="KW-0560">Oxidoreductase</keyword>
<evidence type="ECO:0000259" key="4">
    <source>
        <dbReference type="Pfam" id="PF00389"/>
    </source>
</evidence>
<dbReference type="GO" id="GO:0030267">
    <property type="term" value="F:glyoxylate reductase (NADPH) activity"/>
    <property type="evidence" value="ECO:0007669"/>
    <property type="project" value="TreeGrafter"/>
</dbReference>
<evidence type="ECO:0000256" key="3">
    <source>
        <dbReference type="RuleBase" id="RU003719"/>
    </source>
</evidence>
<dbReference type="GO" id="GO:0005829">
    <property type="term" value="C:cytosol"/>
    <property type="evidence" value="ECO:0007669"/>
    <property type="project" value="TreeGrafter"/>
</dbReference>
<dbReference type="InterPro" id="IPR006140">
    <property type="entry name" value="D-isomer_DH_NAD-bd"/>
</dbReference>
<sequence>MRILGVKVSPVSYLFRTMTTAATAAAKSAQPVKPRVLRVGKIEYAQEKWAQIADLVEVVDCESANREEFLKDLGGKYNDITNVLRTFASVSQTGRFDEEVAAHMPKTLISLSHTGAGYDQVDIEPFTKRGVQVSNVTVPVEAPTADTAVWLTLTCLRNFQQGHDLLVKGNWLKEKSAGAKLAHSPEGKSIGILGMGGIGKAIRDRLKPFGFKKILYYNRSQLAAKAENGAEYVTREELFKQSDIIVISVPLNANTRHSIDKKAIEQMKDGVILINTSRGAVINESQLPELIKSGKIGSFGADVFEHEPEVSKELIDLPNVVSLPHMGTYTYEATKNMEEWAAENVLTCLKTGKVLSIVPEQKDMKIDAKPLI</sequence>
<dbReference type="Pfam" id="PF02826">
    <property type="entry name" value="2-Hacid_dh_C"/>
    <property type="match status" value="1"/>
</dbReference>
<dbReference type="GeneID" id="73379529"/>
<proteinExistence type="inferred from homology"/>
<dbReference type="CDD" id="cd12168">
    <property type="entry name" value="Mand_dh_like"/>
    <property type="match status" value="1"/>
</dbReference>
<evidence type="ECO:0000256" key="1">
    <source>
        <dbReference type="ARBA" id="ARBA00005854"/>
    </source>
</evidence>
<dbReference type="InterPro" id="IPR029753">
    <property type="entry name" value="D-isomer_DH_CS"/>
</dbReference>
<evidence type="ECO:0000313" key="7">
    <source>
        <dbReference type="Proteomes" id="UP001202479"/>
    </source>
</evidence>
<dbReference type="AlphaFoldDB" id="A0AAI9SYT1"/>
<dbReference type="SUPFAM" id="SSF51735">
    <property type="entry name" value="NAD(P)-binding Rossmann-fold domains"/>
    <property type="match status" value="1"/>
</dbReference>
<dbReference type="Pfam" id="PF00389">
    <property type="entry name" value="2-Hacid_dh"/>
    <property type="match status" value="1"/>
</dbReference>
<organism evidence="6 7">
    <name type="scientific">Candida oxycetoniae</name>
    <dbReference type="NCBI Taxonomy" id="497107"/>
    <lineage>
        <taxon>Eukaryota</taxon>
        <taxon>Fungi</taxon>
        <taxon>Dikarya</taxon>
        <taxon>Ascomycota</taxon>
        <taxon>Saccharomycotina</taxon>
        <taxon>Pichiomycetes</taxon>
        <taxon>Debaryomycetaceae</taxon>
        <taxon>Candida/Lodderomyces clade</taxon>
        <taxon>Candida</taxon>
    </lineage>
</organism>
<dbReference type="SUPFAM" id="SSF52283">
    <property type="entry name" value="Formate/glycerate dehydrogenase catalytic domain-like"/>
    <property type="match status" value="1"/>
</dbReference>
<evidence type="ECO:0000256" key="2">
    <source>
        <dbReference type="ARBA" id="ARBA00023002"/>
    </source>
</evidence>
<dbReference type="InterPro" id="IPR036291">
    <property type="entry name" value="NAD(P)-bd_dom_sf"/>
</dbReference>
<reference evidence="6" key="1">
    <citation type="journal article" date="2022" name="DNA Res.">
        <title>Genome analysis of five recently described species of the CUG-Ser clade uncovers Candida theae as a new hybrid lineage with pathogenic potential in the Candida parapsilosis species complex.</title>
        <authorList>
            <person name="Mixao V."/>
            <person name="Del Olmo V."/>
            <person name="Hegedusova E."/>
            <person name="Saus E."/>
            <person name="Pryszcz L."/>
            <person name="Cillingova A."/>
            <person name="Nosek J."/>
            <person name="Gabaldon T."/>
        </authorList>
    </citation>
    <scope>NUCLEOTIDE SEQUENCE</scope>
    <source>
        <strain evidence="6">CBS 10844</strain>
    </source>
</reference>
<dbReference type="PROSITE" id="PS00671">
    <property type="entry name" value="D_2_HYDROXYACID_DH_3"/>
    <property type="match status" value="1"/>
</dbReference>
<dbReference type="GO" id="GO:0051287">
    <property type="term" value="F:NAD binding"/>
    <property type="evidence" value="ECO:0007669"/>
    <property type="project" value="InterPro"/>
</dbReference>
<feature type="domain" description="D-isomer specific 2-hydroxyacid dehydrogenase catalytic" evidence="4">
    <location>
        <begin position="89"/>
        <end position="358"/>
    </location>
</feature>
<gene>
    <name evidence="6" type="ORF">KGF56_001912</name>
</gene>
<dbReference type="InterPro" id="IPR006139">
    <property type="entry name" value="D-isomer_2_OHA_DH_cat_dom"/>
</dbReference>
<comment type="caution">
    <text evidence="6">The sequence shown here is derived from an EMBL/GenBank/DDBJ whole genome shotgun (WGS) entry which is preliminary data.</text>
</comment>
<accession>A0AAI9SYT1</accession>
<feature type="domain" description="D-isomer specific 2-hydroxyacid dehydrogenase NAD-binding" evidence="5">
    <location>
        <begin position="150"/>
        <end position="327"/>
    </location>
</feature>
<dbReference type="PANTHER" id="PTHR10996:SF257">
    <property type="entry name" value="GLYOXYLATE REDUCTASE 1"/>
    <property type="match status" value="1"/>
</dbReference>
<dbReference type="RefSeq" id="XP_049181026.1">
    <property type="nucleotide sequence ID" value="XM_049323085.1"/>
</dbReference>
<comment type="similarity">
    <text evidence="1 3">Belongs to the D-isomer specific 2-hydroxyacid dehydrogenase family.</text>
</comment>